<keyword evidence="2" id="KW-1185">Reference proteome</keyword>
<dbReference type="OrthoDB" id="6627140at2759"/>
<comment type="caution">
    <text evidence="1">The sequence shown here is derived from an EMBL/GenBank/DDBJ whole genome shotgun (WGS) entry which is preliminary data.</text>
</comment>
<organism evidence="1 2">
    <name type="scientific">Acanthoscelides obtectus</name>
    <name type="common">Bean weevil</name>
    <name type="synonym">Bruchus obtectus</name>
    <dbReference type="NCBI Taxonomy" id="200917"/>
    <lineage>
        <taxon>Eukaryota</taxon>
        <taxon>Metazoa</taxon>
        <taxon>Ecdysozoa</taxon>
        <taxon>Arthropoda</taxon>
        <taxon>Hexapoda</taxon>
        <taxon>Insecta</taxon>
        <taxon>Pterygota</taxon>
        <taxon>Neoptera</taxon>
        <taxon>Endopterygota</taxon>
        <taxon>Coleoptera</taxon>
        <taxon>Polyphaga</taxon>
        <taxon>Cucujiformia</taxon>
        <taxon>Chrysomeloidea</taxon>
        <taxon>Chrysomelidae</taxon>
        <taxon>Bruchinae</taxon>
        <taxon>Bruchini</taxon>
        <taxon>Acanthoscelides</taxon>
    </lineage>
</organism>
<evidence type="ECO:0000313" key="1">
    <source>
        <dbReference type="EMBL" id="CAH1973418.1"/>
    </source>
</evidence>
<evidence type="ECO:0000313" key="2">
    <source>
        <dbReference type="Proteomes" id="UP001152888"/>
    </source>
</evidence>
<protein>
    <submittedName>
        <fullName evidence="1">Uncharacterized protein</fullName>
    </submittedName>
</protein>
<dbReference type="Proteomes" id="UP001152888">
    <property type="component" value="Unassembled WGS sequence"/>
</dbReference>
<dbReference type="EMBL" id="CAKOFQ010006809">
    <property type="protein sequence ID" value="CAH1973418.1"/>
    <property type="molecule type" value="Genomic_DNA"/>
</dbReference>
<accession>A0A9P0KFX9</accession>
<proteinExistence type="predicted"/>
<gene>
    <name evidence="1" type="ORF">ACAOBT_LOCUS10546</name>
</gene>
<dbReference type="AlphaFoldDB" id="A0A9P0KFX9"/>
<name>A0A9P0KFX9_ACAOB</name>
<sequence>MHYVNIQLKNIKGNTFPSYTLNVTDTVPDITKMVMALVRCPNLHSRDYCETGRNMTVKNFGHVLTDKSSTWSHNLQFKPPLTFPLKPGLYEYASDLTKARYPITVEKSSWIAKILMYYEDEVLLCNICEGDIF</sequence>
<reference evidence="1" key="1">
    <citation type="submission" date="2022-03" db="EMBL/GenBank/DDBJ databases">
        <authorList>
            <person name="Sayadi A."/>
        </authorList>
    </citation>
    <scope>NUCLEOTIDE SEQUENCE</scope>
</reference>